<keyword evidence="1" id="KW-0732">Signal</keyword>
<gene>
    <name evidence="2" type="ORF">LNV07_17005</name>
</gene>
<name>A0ABT2YI98_9BURK</name>
<dbReference type="Proteomes" id="UP001209701">
    <property type="component" value="Unassembled WGS sequence"/>
</dbReference>
<dbReference type="RefSeq" id="WP_263572362.1">
    <property type="nucleotide sequence ID" value="NZ_JAJIRN010000007.1"/>
</dbReference>
<evidence type="ECO:0008006" key="4">
    <source>
        <dbReference type="Google" id="ProtNLM"/>
    </source>
</evidence>
<reference evidence="2 3" key="1">
    <citation type="submission" date="2021-11" db="EMBL/GenBank/DDBJ databases">
        <authorList>
            <person name="Liang Q."/>
            <person name="Mou H."/>
            <person name="Liu Z."/>
        </authorList>
    </citation>
    <scope>NUCLEOTIDE SEQUENCE [LARGE SCALE GENOMIC DNA]</scope>
    <source>
        <strain evidence="2 3">CHU3</strain>
    </source>
</reference>
<feature type="signal peptide" evidence="1">
    <location>
        <begin position="1"/>
        <end position="22"/>
    </location>
</feature>
<proteinExistence type="predicted"/>
<evidence type="ECO:0000256" key="1">
    <source>
        <dbReference type="SAM" id="SignalP"/>
    </source>
</evidence>
<comment type="caution">
    <text evidence="2">The sequence shown here is derived from an EMBL/GenBank/DDBJ whole genome shotgun (WGS) entry which is preliminary data.</text>
</comment>
<dbReference type="EMBL" id="JAJIRN010000007">
    <property type="protein sequence ID" value="MCV2369782.1"/>
    <property type="molecule type" value="Genomic_DNA"/>
</dbReference>
<sequence length="86" mass="8946">MKLACLAIYCLMLAAGVGPVFAQTSEDQELAQAYGDAATVSVASAFTTEDIRALGFSDLRDVLGQVPGLNVSGRHSPFMAKIAAPE</sequence>
<protein>
    <recommendedName>
        <fullName evidence="4">TonB-dependent receptor</fullName>
    </recommendedName>
</protein>
<evidence type="ECO:0000313" key="3">
    <source>
        <dbReference type="Proteomes" id="UP001209701"/>
    </source>
</evidence>
<evidence type="ECO:0000313" key="2">
    <source>
        <dbReference type="EMBL" id="MCV2369782.1"/>
    </source>
</evidence>
<organism evidence="2 3">
    <name type="scientific">Roseateles oligotrophus</name>
    <dbReference type="NCBI Taxonomy" id="1769250"/>
    <lineage>
        <taxon>Bacteria</taxon>
        <taxon>Pseudomonadati</taxon>
        <taxon>Pseudomonadota</taxon>
        <taxon>Betaproteobacteria</taxon>
        <taxon>Burkholderiales</taxon>
        <taxon>Sphaerotilaceae</taxon>
        <taxon>Roseateles</taxon>
    </lineage>
</organism>
<keyword evidence="3" id="KW-1185">Reference proteome</keyword>
<feature type="chain" id="PRO_5045406408" description="TonB-dependent receptor" evidence="1">
    <location>
        <begin position="23"/>
        <end position="86"/>
    </location>
</feature>
<accession>A0ABT2YI98</accession>